<sequence>MITVNGAGGSERKDNDNHAIQERRLGRRSADLLVHTLVYILADYDQVPDLQRLAVNRFADALNMDDEVGLGDICHLVYDVAPQATGLEPLGPIVVLDKFGQPSDPQHLALAHRATLQASISRFFIALSHLATLKRKNSRTCNFS</sequence>
<proteinExistence type="predicted"/>
<dbReference type="EMBL" id="JASUXU010000699">
    <property type="protein sequence ID" value="KAK0298675.1"/>
    <property type="molecule type" value="Genomic_DNA"/>
</dbReference>
<evidence type="ECO:0000313" key="2">
    <source>
        <dbReference type="Proteomes" id="UP001168146"/>
    </source>
</evidence>
<reference evidence="1" key="1">
    <citation type="submission" date="2021-12" db="EMBL/GenBank/DDBJ databases">
        <title>Black yeast isolated from Biological Soil Crust.</title>
        <authorList>
            <person name="Kurbessoian T."/>
        </authorList>
    </citation>
    <scope>NUCLEOTIDE SEQUENCE</scope>
    <source>
        <strain evidence="1">CCFEE 5208</strain>
    </source>
</reference>
<feature type="non-terminal residue" evidence="1">
    <location>
        <position position="144"/>
    </location>
</feature>
<gene>
    <name evidence="1" type="ORF">LTR82_018363</name>
</gene>
<dbReference type="AlphaFoldDB" id="A0AAN6F4P5"/>
<comment type="caution">
    <text evidence="1">The sequence shown here is derived from an EMBL/GenBank/DDBJ whole genome shotgun (WGS) entry which is preliminary data.</text>
</comment>
<accession>A0AAN6F4P5</accession>
<evidence type="ECO:0000313" key="1">
    <source>
        <dbReference type="EMBL" id="KAK0298675.1"/>
    </source>
</evidence>
<organism evidence="1 2">
    <name type="scientific">Friedmanniomyces endolithicus</name>
    <dbReference type="NCBI Taxonomy" id="329885"/>
    <lineage>
        <taxon>Eukaryota</taxon>
        <taxon>Fungi</taxon>
        <taxon>Dikarya</taxon>
        <taxon>Ascomycota</taxon>
        <taxon>Pezizomycotina</taxon>
        <taxon>Dothideomycetes</taxon>
        <taxon>Dothideomycetidae</taxon>
        <taxon>Mycosphaerellales</taxon>
        <taxon>Teratosphaeriaceae</taxon>
        <taxon>Friedmanniomyces</taxon>
    </lineage>
</organism>
<protein>
    <submittedName>
        <fullName evidence="1">Uncharacterized protein</fullName>
    </submittedName>
</protein>
<dbReference type="Proteomes" id="UP001168146">
    <property type="component" value="Unassembled WGS sequence"/>
</dbReference>
<name>A0AAN6F4P5_9PEZI</name>